<comment type="caution">
    <text evidence="2">The sequence shown here is derived from an EMBL/GenBank/DDBJ whole genome shotgun (WGS) entry which is preliminary data.</text>
</comment>
<dbReference type="EMBL" id="RBNJ01024676">
    <property type="protein sequence ID" value="RUS16123.1"/>
    <property type="molecule type" value="Genomic_DNA"/>
</dbReference>
<organism evidence="2 3">
    <name type="scientific">Jimgerdemannia flammicorona</name>
    <dbReference type="NCBI Taxonomy" id="994334"/>
    <lineage>
        <taxon>Eukaryota</taxon>
        <taxon>Fungi</taxon>
        <taxon>Fungi incertae sedis</taxon>
        <taxon>Mucoromycota</taxon>
        <taxon>Mucoromycotina</taxon>
        <taxon>Endogonomycetes</taxon>
        <taxon>Endogonales</taxon>
        <taxon>Endogonaceae</taxon>
        <taxon>Jimgerdemannia</taxon>
    </lineage>
</organism>
<evidence type="ECO:0000259" key="1">
    <source>
        <dbReference type="PROSITE" id="PS50164"/>
    </source>
</evidence>
<proteinExistence type="predicted"/>
<dbReference type="NCBIfam" id="TIGR01453">
    <property type="entry name" value="grpIintron_endo"/>
    <property type="match status" value="1"/>
</dbReference>
<dbReference type="InterPro" id="IPR035901">
    <property type="entry name" value="GIY-YIG_endonuc_sf"/>
</dbReference>
<keyword evidence="3" id="KW-1185">Reference proteome</keyword>
<dbReference type="Proteomes" id="UP000274822">
    <property type="component" value="Unassembled WGS sequence"/>
</dbReference>
<evidence type="ECO:0000313" key="2">
    <source>
        <dbReference type="EMBL" id="RUS16123.1"/>
    </source>
</evidence>
<accession>A0A433PF08</accession>
<dbReference type="InterPro" id="IPR000305">
    <property type="entry name" value="GIY-YIG_endonuc"/>
</dbReference>
<feature type="domain" description="GIY-YIG" evidence="1">
    <location>
        <begin position="33"/>
        <end position="129"/>
    </location>
</feature>
<gene>
    <name evidence="2" type="ORF">BC938DRAFT_476696</name>
</gene>
<sequence length="147" mass="16707">MLFIQPFGMVSAQEFSDLHLTENLRAAVKVLEDTSGIYCIKCQVTGTMYIGSSMRLGDRLKEHIINSSNVHLRRAIEKYGVRNFTFIIVEFVEFLSDLSLEENKANLLAREQHWLDWLFSQPASSRYNFSPTAGSPLGVTRSEETKA</sequence>
<name>A0A433PF08_9FUNG</name>
<dbReference type="PROSITE" id="PS50164">
    <property type="entry name" value="GIY_YIG"/>
    <property type="match status" value="1"/>
</dbReference>
<dbReference type="CDD" id="cd10445">
    <property type="entry name" value="GIY-YIG_bI1_like"/>
    <property type="match status" value="1"/>
</dbReference>
<protein>
    <recommendedName>
        <fullName evidence="1">GIY-YIG domain-containing protein</fullName>
    </recommendedName>
</protein>
<evidence type="ECO:0000313" key="3">
    <source>
        <dbReference type="Proteomes" id="UP000274822"/>
    </source>
</evidence>
<dbReference type="SUPFAM" id="SSF82771">
    <property type="entry name" value="GIY-YIG endonuclease"/>
    <property type="match status" value="1"/>
</dbReference>
<dbReference type="GO" id="GO:0004519">
    <property type="term" value="F:endonuclease activity"/>
    <property type="evidence" value="ECO:0007669"/>
    <property type="project" value="InterPro"/>
</dbReference>
<dbReference type="InterPro" id="IPR006350">
    <property type="entry name" value="Intron_endoG1"/>
</dbReference>
<reference evidence="2 3" key="1">
    <citation type="journal article" date="2018" name="New Phytol.">
        <title>Phylogenomics of Endogonaceae and evolution of mycorrhizas within Mucoromycota.</title>
        <authorList>
            <person name="Chang Y."/>
            <person name="Desiro A."/>
            <person name="Na H."/>
            <person name="Sandor L."/>
            <person name="Lipzen A."/>
            <person name="Clum A."/>
            <person name="Barry K."/>
            <person name="Grigoriev I.V."/>
            <person name="Martin F.M."/>
            <person name="Stajich J.E."/>
            <person name="Smith M.E."/>
            <person name="Bonito G."/>
            <person name="Spatafora J.W."/>
        </authorList>
    </citation>
    <scope>NUCLEOTIDE SEQUENCE [LARGE SCALE GENOMIC DNA]</scope>
    <source>
        <strain evidence="2 3">AD002</strain>
    </source>
</reference>
<dbReference type="Pfam" id="PF01541">
    <property type="entry name" value="GIY-YIG"/>
    <property type="match status" value="1"/>
</dbReference>
<dbReference type="AlphaFoldDB" id="A0A433PF08"/>
<dbReference type="Gene3D" id="3.40.1440.10">
    <property type="entry name" value="GIY-YIG endonuclease"/>
    <property type="match status" value="1"/>
</dbReference>
<dbReference type="SMART" id="SM00465">
    <property type="entry name" value="GIYc"/>
    <property type="match status" value="1"/>
</dbReference>